<gene>
    <name evidence="2" type="ORF">BUZ01_13885</name>
</gene>
<dbReference type="Proteomes" id="UP000283576">
    <property type="component" value="Unassembled WGS sequence"/>
</dbReference>
<reference evidence="2 3" key="1">
    <citation type="journal article" date="2016" name="Front. Microbiol.">
        <title>Comprehensive Phylogenetic Analysis of Bovine Non-aureus Staphylococci Species Based on Whole-Genome Sequencing.</title>
        <authorList>
            <person name="Naushad S."/>
            <person name="Barkema H.W."/>
            <person name="Luby C."/>
            <person name="Condas L.A."/>
            <person name="Nobrega D.B."/>
            <person name="Carson D.A."/>
            <person name="De Buck J."/>
        </authorList>
    </citation>
    <scope>NUCLEOTIDE SEQUENCE [LARGE SCALE GENOMIC DNA]</scope>
    <source>
        <strain evidence="2 3">SNUC 1388</strain>
    </source>
</reference>
<dbReference type="EMBL" id="QXRZ01000021">
    <property type="protein sequence ID" value="RIL40950.1"/>
    <property type="molecule type" value="Genomic_DNA"/>
</dbReference>
<keyword evidence="1" id="KW-0812">Transmembrane</keyword>
<sequence>MLTKDIKYPYVKLIFDVVGVLASVGILLMFIFNAYANFESNGSSSFGINIAGFSMIFLSVLFLIVVVCAVFSFILKLIRKER</sequence>
<feature type="transmembrane region" description="Helical" evidence="1">
    <location>
        <begin position="12"/>
        <end position="36"/>
    </location>
</feature>
<dbReference type="AlphaFoldDB" id="A0A418HKQ4"/>
<protein>
    <submittedName>
        <fullName evidence="2">Uncharacterized protein</fullName>
    </submittedName>
</protein>
<evidence type="ECO:0000313" key="2">
    <source>
        <dbReference type="EMBL" id="RIL40950.1"/>
    </source>
</evidence>
<accession>A0A418HKQ4</accession>
<organism evidence="2 3">
    <name type="scientific">Staphylococcus gallinarum</name>
    <dbReference type="NCBI Taxonomy" id="1293"/>
    <lineage>
        <taxon>Bacteria</taxon>
        <taxon>Bacillati</taxon>
        <taxon>Bacillota</taxon>
        <taxon>Bacilli</taxon>
        <taxon>Bacillales</taxon>
        <taxon>Staphylococcaceae</taxon>
        <taxon>Staphylococcus</taxon>
    </lineage>
</organism>
<keyword evidence="1" id="KW-0472">Membrane</keyword>
<name>A0A418HKQ4_STAGA</name>
<evidence type="ECO:0000313" key="3">
    <source>
        <dbReference type="Proteomes" id="UP000283576"/>
    </source>
</evidence>
<comment type="caution">
    <text evidence="2">The sequence shown here is derived from an EMBL/GenBank/DDBJ whole genome shotgun (WGS) entry which is preliminary data.</text>
</comment>
<feature type="transmembrane region" description="Helical" evidence="1">
    <location>
        <begin position="48"/>
        <end position="75"/>
    </location>
</feature>
<keyword evidence="1" id="KW-1133">Transmembrane helix</keyword>
<proteinExistence type="predicted"/>
<evidence type="ECO:0000256" key="1">
    <source>
        <dbReference type="SAM" id="Phobius"/>
    </source>
</evidence>
<dbReference type="RefSeq" id="WP_107518833.1">
    <property type="nucleotide sequence ID" value="NZ_JANILE010000013.1"/>
</dbReference>